<reference evidence="2" key="1">
    <citation type="submission" date="2022-07" db="EMBL/GenBank/DDBJ databases">
        <authorList>
            <person name="Trinca V."/>
            <person name="Uliana J.V.C."/>
            <person name="Torres T.T."/>
            <person name="Ward R.J."/>
            <person name="Monesi N."/>
        </authorList>
    </citation>
    <scope>NUCLEOTIDE SEQUENCE</scope>
    <source>
        <strain evidence="2">HSMRA1968</strain>
        <tissue evidence="2">Whole embryos</tissue>
    </source>
</reference>
<feature type="compositionally biased region" description="Basic and acidic residues" evidence="1">
    <location>
        <begin position="1072"/>
        <end position="1082"/>
    </location>
</feature>
<evidence type="ECO:0000313" key="2">
    <source>
        <dbReference type="EMBL" id="KAJ6645221.1"/>
    </source>
</evidence>
<feature type="compositionally biased region" description="Polar residues" evidence="1">
    <location>
        <begin position="511"/>
        <end position="520"/>
    </location>
</feature>
<dbReference type="OrthoDB" id="5822793at2759"/>
<feature type="compositionally biased region" description="Basic and acidic residues" evidence="1">
    <location>
        <begin position="149"/>
        <end position="180"/>
    </location>
</feature>
<feature type="compositionally biased region" description="Low complexity" evidence="1">
    <location>
        <begin position="1036"/>
        <end position="1051"/>
    </location>
</feature>
<feature type="compositionally biased region" description="Basic and acidic residues" evidence="1">
    <location>
        <begin position="929"/>
        <end position="947"/>
    </location>
</feature>
<feature type="compositionally biased region" description="Polar residues" evidence="1">
    <location>
        <begin position="183"/>
        <end position="192"/>
    </location>
</feature>
<feature type="region of interest" description="Disordered" evidence="1">
    <location>
        <begin position="662"/>
        <end position="708"/>
    </location>
</feature>
<proteinExistence type="predicted"/>
<feature type="compositionally biased region" description="Low complexity" evidence="1">
    <location>
        <begin position="136"/>
        <end position="145"/>
    </location>
</feature>
<evidence type="ECO:0000256" key="1">
    <source>
        <dbReference type="SAM" id="MobiDB-lite"/>
    </source>
</evidence>
<feature type="compositionally biased region" description="Polar residues" evidence="1">
    <location>
        <begin position="780"/>
        <end position="813"/>
    </location>
</feature>
<feature type="compositionally biased region" description="Polar residues" evidence="1">
    <location>
        <begin position="677"/>
        <end position="689"/>
    </location>
</feature>
<feature type="compositionally biased region" description="Polar residues" evidence="1">
    <location>
        <begin position="1083"/>
        <end position="1093"/>
    </location>
</feature>
<dbReference type="AlphaFoldDB" id="A0A9Q0N7I2"/>
<dbReference type="EMBL" id="WJQU01000001">
    <property type="protein sequence ID" value="KAJ6645221.1"/>
    <property type="molecule type" value="Genomic_DNA"/>
</dbReference>
<organism evidence="2 3">
    <name type="scientific">Pseudolycoriella hygida</name>
    <dbReference type="NCBI Taxonomy" id="35572"/>
    <lineage>
        <taxon>Eukaryota</taxon>
        <taxon>Metazoa</taxon>
        <taxon>Ecdysozoa</taxon>
        <taxon>Arthropoda</taxon>
        <taxon>Hexapoda</taxon>
        <taxon>Insecta</taxon>
        <taxon>Pterygota</taxon>
        <taxon>Neoptera</taxon>
        <taxon>Endopterygota</taxon>
        <taxon>Diptera</taxon>
        <taxon>Nematocera</taxon>
        <taxon>Sciaroidea</taxon>
        <taxon>Sciaridae</taxon>
        <taxon>Pseudolycoriella</taxon>
    </lineage>
</organism>
<feature type="compositionally biased region" description="Low complexity" evidence="1">
    <location>
        <begin position="819"/>
        <end position="847"/>
    </location>
</feature>
<feature type="region of interest" description="Disordered" evidence="1">
    <location>
        <begin position="912"/>
        <end position="951"/>
    </location>
</feature>
<sequence length="1139" mass="128995">MELPNIETCNRRKIPLLDLATEVIDNGDEKSDIDPENVKKISCDATPVGDEIIDGNKVNLFGVVEVAAIHSDTPYCDKREETDKGDKSTSESSKAFAFTIDFSEGKPVDSKKFNDIVERFQKRHRRGVSLGKMDGPTQPVTTKTKPPLKKTEQKSLEVDKGVKLRDKSQLNVGKESELRHSWSPRTSLSVSSKGDDNVASNIAKFVPKSATLQLALKDVCVKEKFKIFDMTPTDEVIDDFVCPQPPLEFDKRNSDNESVSEAGTYTLDGDNYTEEQKAMMNIDKLPNISTIICQEQVPPVTRSMPSNSSVNLKPKHEDLEIIDLEPETIQVNRNHIFQTSSTHDVKIDKPKTSYLEKLKSKVRTIGDRAFHKNKSPDKIVPSNLDIGNFTSVTASGVFSKKSSLDNALPPRMTRKNSLTKSHIDSSEYIQRSGHVSEKLLNSYTDYEKARHHEYQLNIFSQDCCTDNDKENGLGIKTAETKDDWIHEWARNARRNNAQHLNTSRNDRAQSEAYTKQNYQSDEFGDNLERNYSPKAHKNRINRYPEEDSCLKSYRPKSPRFSQNYHNRKEDKSSNYDDSEFIEPAASMTRSYSERKENYNIQSFARPPISPTKIPSPMHSMTRPRSSSLSRSVHSSNTDLDKHDTEMYLQKTAAAISTLQNIHRNSPQSPLSPARPKIQSNLTSSPSLRRSQQRKAIPPTTEDILYGSSQSLHKRNLSLDGNEYKPKYQLRDRMSSSYNDEGLNTILNLKHNHTRHNSYEDKTNHRTIDQTFAPQITMRSHISSASKQQVAAKTNNDASRTPTSQIKRSSSFTNKHLMRPSSTIKTLTPKSTPKTSNSSLQKSASSNSFKTMASKFDDNLNNEYYLNDEDDLDPNIYTSDSELSDMDNEKELITNTRYNKAFLIRLEQNKQKASAVPKQGSLACPNTPEMPRRGDARARTSLRERQSMPRDSSINRMKQDIPALNATKKSLTAKEKEPVKKVIPKYLDISKYKPSQGNTFLKRDESKSTLVNKEIKRSTSAFMNKSDIGRSSIRSVKSATSTKNNSTNASNAKEVELAMWRKRASYDPMKAAAEGKKKQELARRSSQQSKYCDNSSVVLRSQSFHSGVGQLNQRSNHVDDINRWTLISTESSEDEFLENS</sequence>
<feature type="region of interest" description="Disordered" evidence="1">
    <location>
        <begin position="1031"/>
        <end position="1053"/>
    </location>
</feature>
<feature type="region of interest" description="Disordered" evidence="1">
    <location>
        <begin position="495"/>
        <end position="642"/>
    </location>
</feature>
<comment type="caution">
    <text evidence="2">The sequence shown here is derived from an EMBL/GenBank/DDBJ whole genome shotgun (WGS) entry which is preliminary data.</text>
</comment>
<feature type="region of interest" description="Disordered" evidence="1">
    <location>
        <begin position="780"/>
        <end position="847"/>
    </location>
</feature>
<feature type="compositionally biased region" description="Low complexity" evidence="1">
    <location>
        <begin position="619"/>
        <end position="635"/>
    </location>
</feature>
<accession>A0A9Q0N7I2</accession>
<keyword evidence="3" id="KW-1185">Reference proteome</keyword>
<feature type="region of interest" description="Disordered" evidence="1">
    <location>
        <begin position="124"/>
        <end position="194"/>
    </location>
</feature>
<name>A0A9Q0N7I2_9DIPT</name>
<feature type="region of interest" description="Disordered" evidence="1">
    <location>
        <begin position="1067"/>
        <end position="1093"/>
    </location>
</feature>
<protein>
    <submittedName>
        <fullName evidence="2">Uncharacterized protein</fullName>
    </submittedName>
</protein>
<gene>
    <name evidence="2" type="ORF">Bhyg_00425</name>
</gene>
<evidence type="ECO:0000313" key="3">
    <source>
        <dbReference type="Proteomes" id="UP001151699"/>
    </source>
</evidence>
<dbReference type="Proteomes" id="UP001151699">
    <property type="component" value="Chromosome A"/>
</dbReference>